<gene>
    <name evidence="2" type="ORF">AFM12_11770</name>
</gene>
<comment type="caution">
    <text evidence="2">The sequence shown here is derived from an EMBL/GenBank/DDBJ whole genome shotgun (WGS) entry which is preliminary data.</text>
</comment>
<dbReference type="PANTHER" id="PTHR13696:SF52">
    <property type="entry name" value="PARA FAMILY PROTEIN CT_582"/>
    <property type="match status" value="1"/>
</dbReference>
<dbReference type="EMBL" id="LGTQ01000009">
    <property type="protein sequence ID" value="KPM48139.1"/>
    <property type="molecule type" value="Genomic_DNA"/>
</dbReference>
<dbReference type="FunFam" id="3.40.50.300:FF:000285">
    <property type="entry name" value="Sporulation initiation inhibitor Soj"/>
    <property type="match status" value="1"/>
</dbReference>
<dbReference type="STRING" id="1605367.AFM12_11770"/>
<accession>A0A0P7C292</accession>
<dbReference type="PANTHER" id="PTHR13696">
    <property type="entry name" value="P-LOOP CONTAINING NUCLEOSIDE TRIPHOSPHATE HYDROLASE"/>
    <property type="match status" value="1"/>
</dbReference>
<dbReference type="AlphaFoldDB" id="A0A0P7C292"/>
<protein>
    <recommendedName>
        <fullName evidence="1">AAA domain-containing protein</fullName>
    </recommendedName>
</protein>
<reference evidence="2 3" key="1">
    <citation type="submission" date="2015-07" db="EMBL/GenBank/DDBJ databases">
        <title>The draft genome sequence of Leadbetterella sp. JN14-9.</title>
        <authorList>
            <person name="Liu Y."/>
            <person name="Du J."/>
            <person name="Shao Z."/>
        </authorList>
    </citation>
    <scope>NUCLEOTIDE SEQUENCE [LARGE SCALE GENOMIC DNA]</scope>
    <source>
        <strain evidence="2 3">JN14-9</strain>
    </source>
</reference>
<organism evidence="2 3">
    <name type="scientific">Jiulongibacter sediminis</name>
    <dbReference type="NCBI Taxonomy" id="1605367"/>
    <lineage>
        <taxon>Bacteria</taxon>
        <taxon>Pseudomonadati</taxon>
        <taxon>Bacteroidota</taxon>
        <taxon>Cytophagia</taxon>
        <taxon>Cytophagales</taxon>
        <taxon>Leadbetterellaceae</taxon>
        <taxon>Jiulongibacter</taxon>
    </lineage>
</organism>
<name>A0A0P7C292_9BACT</name>
<dbReference type="SUPFAM" id="SSF52540">
    <property type="entry name" value="P-loop containing nucleoside triphosphate hydrolases"/>
    <property type="match status" value="1"/>
</dbReference>
<dbReference type="Pfam" id="PF13614">
    <property type="entry name" value="AAA_31"/>
    <property type="match status" value="1"/>
</dbReference>
<sequence length="262" mass="29093">MPKVIAVSNQKGGVGKTTTSVNLSVGLAMRGYKVLLIDTDYQASCTVALGINMEYDNRSIYAALVDLAPIQDCIISSGRKNLDLIPSTQHLVGAEIELVTVTNREFILTEKLEVIKPLYDFIIIDCPPSLGIVPVNSLVAADSVLIPLQCEYFGLEGLEMLLDTIKIIQKRLKPELYVEGILMTMYDEESDLSRKMIALMRSNFGDDVFDTFIPRDSDFIDSTASQIPVIASKKSNSPGLQAYHRLILELLEKYNLKKRKVS</sequence>
<dbReference type="InterPro" id="IPR050678">
    <property type="entry name" value="DNA_Partitioning_ATPase"/>
</dbReference>
<dbReference type="PATRIC" id="fig|1605367.3.peg.3756"/>
<feature type="domain" description="AAA" evidence="1">
    <location>
        <begin position="3"/>
        <end position="176"/>
    </location>
</feature>
<dbReference type="Gene3D" id="3.40.50.300">
    <property type="entry name" value="P-loop containing nucleotide triphosphate hydrolases"/>
    <property type="match status" value="1"/>
</dbReference>
<dbReference type="CDD" id="cd02042">
    <property type="entry name" value="ParAB_family"/>
    <property type="match status" value="1"/>
</dbReference>
<dbReference type="InterPro" id="IPR025669">
    <property type="entry name" value="AAA_dom"/>
</dbReference>
<evidence type="ECO:0000259" key="1">
    <source>
        <dbReference type="Pfam" id="PF13614"/>
    </source>
</evidence>
<evidence type="ECO:0000313" key="3">
    <source>
        <dbReference type="Proteomes" id="UP000050454"/>
    </source>
</evidence>
<dbReference type="InterPro" id="IPR027417">
    <property type="entry name" value="P-loop_NTPase"/>
</dbReference>
<proteinExistence type="predicted"/>
<dbReference type="Proteomes" id="UP000050454">
    <property type="component" value="Unassembled WGS sequence"/>
</dbReference>
<evidence type="ECO:0000313" key="2">
    <source>
        <dbReference type="EMBL" id="KPM48139.1"/>
    </source>
</evidence>
<keyword evidence="3" id="KW-1185">Reference proteome</keyword>